<organism evidence="1 2">
    <name type="scientific">Lysinibacillus xylanilyticus</name>
    <dbReference type="NCBI Taxonomy" id="582475"/>
    <lineage>
        <taxon>Bacteria</taxon>
        <taxon>Bacillati</taxon>
        <taxon>Bacillota</taxon>
        <taxon>Bacilli</taxon>
        <taxon>Bacillales</taxon>
        <taxon>Bacillaceae</taxon>
        <taxon>Lysinibacillus</taxon>
    </lineage>
</organism>
<reference evidence="1 2" key="1">
    <citation type="submission" date="2024-07" db="EMBL/GenBank/DDBJ databases">
        <title>Characterization of a bacterium isolated from hydrolysated instant sea cucumber by whole-genome sequencing and metabolomics.</title>
        <authorList>
            <person name="Luo X."/>
            <person name="Zhang Z."/>
            <person name="Zheng Z."/>
            <person name="Zhang W."/>
            <person name="Ming T."/>
            <person name="Jiao L."/>
            <person name="Su X."/>
            <person name="Kong F."/>
            <person name="Xu J."/>
        </authorList>
    </citation>
    <scope>NUCLEOTIDE SEQUENCE [LARGE SCALE GENOMIC DNA]</scope>
    <source>
        <strain evidence="1 2">XL-2024</strain>
    </source>
</reference>
<name>A0ABV3W211_9BACI</name>
<dbReference type="EMBL" id="JBFRHK010000013">
    <property type="protein sequence ID" value="MEX3747081.1"/>
    <property type="molecule type" value="Genomic_DNA"/>
</dbReference>
<gene>
    <name evidence="1" type="ORF">AB1300_18370</name>
</gene>
<evidence type="ECO:0000313" key="2">
    <source>
        <dbReference type="Proteomes" id="UP001558534"/>
    </source>
</evidence>
<comment type="caution">
    <text evidence="1">The sequence shown here is derived from an EMBL/GenBank/DDBJ whole genome shotgun (WGS) entry which is preliminary data.</text>
</comment>
<keyword evidence="2" id="KW-1185">Reference proteome</keyword>
<sequence length="119" mass="14365">MKIDYRSEIDKIRNSLKNYYKDYYNEQFKSEEEDYIENKKVKEQIKKLIIQVYNDSTLSEADRRSIIKVAVELLAKNTGCVEDAEIAEDILDCLFDDMKILSQEDVDNFYEQYSCRRWY</sequence>
<protein>
    <submittedName>
        <fullName evidence="1">Uncharacterized protein</fullName>
    </submittedName>
</protein>
<accession>A0ABV3W211</accession>
<proteinExistence type="predicted"/>
<evidence type="ECO:0000313" key="1">
    <source>
        <dbReference type="EMBL" id="MEX3747081.1"/>
    </source>
</evidence>
<dbReference type="RefSeq" id="WP_368637646.1">
    <property type="nucleotide sequence ID" value="NZ_JBFRHK010000013.1"/>
</dbReference>
<dbReference type="Proteomes" id="UP001558534">
    <property type="component" value="Unassembled WGS sequence"/>
</dbReference>